<protein>
    <submittedName>
        <fullName evidence="1 2">Uncharacterized protein</fullName>
    </submittedName>
</protein>
<dbReference type="AlphaFoldDB" id="A0A180GC40"/>
<dbReference type="OrthoDB" id="10656466at2759"/>
<accession>A0A180GC40</accession>
<dbReference type="EMBL" id="ADAS02000108">
    <property type="protein sequence ID" value="OAV90154.1"/>
    <property type="molecule type" value="Genomic_DNA"/>
</dbReference>
<proteinExistence type="predicted"/>
<gene>
    <name evidence="1" type="ORF">PTTG_28435</name>
</gene>
<dbReference type="Proteomes" id="UP000005240">
    <property type="component" value="Unassembled WGS sequence"/>
</dbReference>
<dbReference type="VEuPathDB" id="FungiDB:PTTG_28435"/>
<dbReference type="EnsemblFungi" id="PTTG_28435-t43_1">
    <property type="protein sequence ID" value="PTTG_28435-t43_1-p1"/>
    <property type="gene ID" value="PTTG_28435"/>
</dbReference>
<name>A0A180GC40_PUCT1</name>
<reference evidence="1" key="1">
    <citation type="submission" date="2009-11" db="EMBL/GenBank/DDBJ databases">
        <authorList>
            <consortium name="The Broad Institute Genome Sequencing Platform"/>
            <person name="Ward D."/>
            <person name="Feldgarden M."/>
            <person name="Earl A."/>
            <person name="Young S.K."/>
            <person name="Zeng Q."/>
            <person name="Koehrsen M."/>
            <person name="Alvarado L."/>
            <person name="Berlin A."/>
            <person name="Bochicchio J."/>
            <person name="Borenstein D."/>
            <person name="Chapman S.B."/>
            <person name="Chen Z."/>
            <person name="Engels R."/>
            <person name="Freedman E."/>
            <person name="Gellesch M."/>
            <person name="Goldberg J."/>
            <person name="Griggs A."/>
            <person name="Gujja S."/>
            <person name="Heilman E."/>
            <person name="Heiman D."/>
            <person name="Hepburn T."/>
            <person name="Howarth C."/>
            <person name="Jen D."/>
            <person name="Larson L."/>
            <person name="Lewis B."/>
            <person name="Mehta T."/>
            <person name="Park D."/>
            <person name="Pearson M."/>
            <person name="Roberts A."/>
            <person name="Saif S."/>
            <person name="Shea T."/>
            <person name="Shenoy N."/>
            <person name="Sisk P."/>
            <person name="Stolte C."/>
            <person name="Sykes S."/>
            <person name="Thomson T."/>
            <person name="Walk T."/>
            <person name="White J."/>
            <person name="Yandava C."/>
            <person name="Izard J."/>
            <person name="Baranova O.V."/>
            <person name="Blanton J.M."/>
            <person name="Tanner A.C."/>
            <person name="Dewhirst F.E."/>
            <person name="Haas B."/>
            <person name="Nusbaum C."/>
            <person name="Birren B."/>
        </authorList>
    </citation>
    <scope>NUCLEOTIDE SEQUENCE [LARGE SCALE GENOMIC DNA]</scope>
    <source>
        <strain evidence="1">1-1 BBBD Race 1</strain>
    </source>
</reference>
<sequence length="302" mass="33867">MSLVQWLTPPLSISARNFNRTARQIMFSRLLVVALVCSITHVWGKGGIFPLNDVVPLDETARIDRFPFMIVEPRQADGDLFVHYSRTKPSDDESAMRSRHLDLQAVIDDLAKDRDHGEQAITALQTTWGSLLVVDGTSETSTDQTVRGDSTCRHWTRWNPHATITKSETSEIANLINDVCTQHLDIQPSIIILPFNTITHIQYPDHATGAPRQADAPTAHFLNVIQHIESPDTSWAITKFNKATTMNSKFNSSALALFLSKVWSYQNTGMVFVELDEEVAHQLVAQLGIRLPDIPVYFAHKA</sequence>
<evidence type="ECO:0000313" key="1">
    <source>
        <dbReference type="EMBL" id="OAV90154.1"/>
    </source>
</evidence>
<reference evidence="2 3" key="3">
    <citation type="journal article" date="2017" name="G3 (Bethesda)">
        <title>Comparative analysis highlights variable genome content of wheat rusts and divergence of the mating loci.</title>
        <authorList>
            <person name="Cuomo C.A."/>
            <person name="Bakkeren G."/>
            <person name="Khalil H.B."/>
            <person name="Panwar V."/>
            <person name="Joly D."/>
            <person name="Linning R."/>
            <person name="Sakthikumar S."/>
            <person name="Song X."/>
            <person name="Adiconis X."/>
            <person name="Fan L."/>
            <person name="Goldberg J.M."/>
            <person name="Levin J.Z."/>
            <person name="Young S."/>
            <person name="Zeng Q."/>
            <person name="Anikster Y."/>
            <person name="Bruce M."/>
            <person name="Wang M."/>
            <person name="Yin C."/>
            <person name="McCallum B."/>
            <person name="Szabo L.J."/>
            <person name="Hulbert S."/>
            <person name="Chen X."/>
            <person name="Fellers J.P."/>
        </authorList>
    </citation>
    <scope>NUCLEOTIDE SEQUENCE</scope>
    <source>
        <strain evidence="2">isolate 1-1 / race 1 (BBBD)</strain>
        <strain evidence="3">Isolate 1-1 / race 1 (BBBD)</strain>
    </source>
</reference>
<evidence type="ECO:0000313" key="2">
    <source>
        <dbReference type="EnsemblFungi" id="PTTG_28435-t43_1-p1"/>
    </source>
</evidence>
<reference evidence="1" key="2">
    <citation type="submission" date="2016-05" db="EMBL/GenBank/DDBJ databases">
        <title>Comparative analysis highlights variable genome content of wheat rusts and divergence of the mating loci.</title>
        <authorList>
            <person name="Cuomo C.A."/>
            <person name="Bakkeren G."/>
            <person name="Szabo L."/>
            <person name="Khalil H."/>
            <person name="Joly D."/>
            <person name="Goldberg J."/>
            <person name="Young S."/>
            <person name="Zeng Q."/>
            <person name="Fellers J."/>
        </authorList>
    </citation>
    <scope>NUCLEOTIDE SEQUENCE [LARGE SCALE GENOMIC DNA]</scope>
    <source>
        <strain evidence="1">1-1 BBBD Race 1</strain>
    </source>
</reference>
<organism evidence="1">
    <name type="scientific">Puccinia triticina (isolate 1-1 / race 1 (BBBD))</name>
    <name type="common">Brown leaf rust fungus</name>
    <dbReference type="NCBI Taxonomy" id="630390"/>
    <lineage>
        <taxon>Eukaryota</taxon>
        <taxon>Fungi</taxon>
        <taxon>Dikarya</taxon>
        <taxon>Basidiomycota</taxon>
        <taxon>Pucciniomycotina</taxon>
        <taxon>Pucciniomycetes</taxon>
        <taxon>Pucciniales</taxon>
        <taxon>Pucciniaceae</taxon>
        <taxon>Puccinia</taxon>
    </lineage>
</organism>
<reference evidence="2" key="4">
    <citation type="submission" date="2025-05" db="UniProtKB">
        <authorList>
            <consortium name="EnsemblFungi"/>
        </authorList>
    </citation>
    <scope>IDENTIFICATION</scope>
    <source>
        <strain evidence="2">isolate 1-1 / race 1 (BBBD)</strain>
    </source>
</reference>
<keyword evidence="3" id="KW-1185">Reference proteome</keyword>
<evidence type="ECO:0000313" key="3">
    <source>
        <dbReference type="Proteomes" id="UP000005240"/>
    </source>
</evidence>